<protein>
    <submittedName>
        <fullName evidence="1">7205_t:CDS:1</fullName>
    </submittedName>
</protein>
<dbReference type="EMBL" id="CAJVPJ010006048">
    <property type="protein sequence ID" value="CAG8665764.1"/>
    <property type="molecule type" value="Genomic_DNA"/>
</dbReference>
<gene>
    <name evidence="1" type="ORF">POCULU_LOCUS10693</name>
</gene>
<accession>A0A9N9E991</accession>
<feature type="non-terminal residue" evidence="1">
    <location>
        <position position="1"/>
    </location>
</feature>
<dbReference type="OrthoDB" id="288590at2759"/>
<organism evidence="1 2">
    <name type="scientific">Paraglomus occultum</name>
    <dbReference type="NCBI Taxonomy" id="144539"/>
    <lineage>
        <taxon>Eukaryota</taxon>
        <taxon>Fungi</taxon>
        <taxon>Fungi incertae sedis</taxon>
        <taxon>Mucoromycota</taxon>
        <taxon>Glomeromycotina</taxon>
        <taxon>Glomeromycetes</taxon>
        <taxon>Paraglomerales</taxon>
        <taxon>Paraglomeraceae</taxon>
        <taxon>Paraglomus</taxon>
    </lineage>
</organism>
<reference evidence="1" key="1">
    <citation type="submission" date="2021-06" db="EMBL/GenBank/DDBJ databases">
        <authorList>
            <person name="Kallberg Y."/>
            <person name="Tangrot J."/>
            <person name="Rosling A."/>
        </authorList>
    </citation>
    <scope>NUCLEOTIDE SEQUENCE</scope>
    <source>
        <strain evidence="1">IA702</strain>
    </source>
</reference>
<proteinExistence type="predicted"/>
<evidence type="ECO:0000313" key="1">
    <source>
        <dbReference type="EMBL" id="CAG8665764.1"/>
    </source>
</evidence>
<name>A0A9N9E991_9GLOM</name>
<dbReference type="AlphaFoldDB" id="A0A9N9E991"/>
<comment type="caution">
    <text evidence="1">The sequence shown here is derived from an EMBL/GenBank/DDBJ whole genome shotgun (WGS) entry which is preliminary data.</text>
</comment>
<keyword evidence="2" id="KW-1185">Reference proteome</keyword>
<dbReference type="Proteomes" id="UP000789572">
    <property type="component" value="Unassembled WGS sequence"/>
</dbReference>
<evidence type="ECO:0000313" key="2">
    <source>
        <dbReference type="Proteomes" id="UP000789572"/>
    </source>
</evidence>
<sequence>IPMTATHKYQKTRLKQEGIDIERCGKDKLFVIDREKMIYVPLEGESHKAVASGTAKL</sequence>